<dbReference type="Proteomes" id="UP000270471">
    <property type="component" value="Unassembled WGS sequence"/>
</dbReference>
<gene>
    <name evidence="2" type="ORF">CTZ28_41185</name>
</gene>
<dbReference type="Pfam" id="PF01370">
    <property type="entry name" value="Epimerase"/>
    <property type="match status" value="1"/>
</dbReference>
<feature type="domain" description="NAD-dependent epimerase/dehydratase" evidence="1">
    <location>
        <begin position="2"/>
        <end position="246"/>
    </location>
</feature>
<dbReference type="PANTHER" id="PTHR43245">
    <property type="entry name" value="BIFUNCTIONAL POLYMYXIN RESISTANCE PROTEIN ARNA"/>
    <property type="match status" value="1"/>
</dbReference>
<evidence type="ECO:0000313" key="2">
    <source>
        <dbReference type="EMBL" id="RMB80225.1"/>
    </source>
</evidence>
<keyword evidence="3" id="KW-1185">Reference proteome</keyword>
<sequence length="316" mass="33842">MILVTGGLGFIGSHTVRALLDLGEDCVLVQRRKAEVPAYLDTAQVTVEQGDITDLSALHDIGTRHRITGIVHLATGSMPWPPSSDQPVEAARKALGGLFNVLQAARDWGVRRVGVASTIGVYGGVSDEGPLGEDMPLPMTSSHVIPTFKKIGELLNGHLADATGIDVVNYRISGVWGPRDPHGALFFAAPELVHAAARGTEPDLSTLPGPAYAEDALDLCYVKDTGRAIALLQLSDHLNHRTYNVGSGRATTNAEIIAAIKKVVPDARIELPTGGSGRQSHLDITRVQQDTGYRPAYDVERAVTEYIDWLRAGHEN</sequence>
<dbReference type="EMBL" id="PENI01000045">
    <property type="protein sequence ID" value="RMB80225.1"/>
    <property type="molecule type" value="Genomic_DNA"/>
</dbReference>
<organism evidence="2 3">
    <name type="scientific">Streptomyces shenzhenensis</name>
    <dbReference type="NCBI Taxonomy" id="943815"/>
    <lineage>
        <taxon>Bacteria</taxon>
        <taxon>Bacillati</taxon>
        <taxon>Actinomycetota</taxon>
        <taxon>Actinomycetes</taxon>
        <taxon>Kitasatosporales</taxon>
        <taxon>Streptomycetaceae</taxon>
        <taxon>Streptomyces</taxon>
    </lineage>
</organism>
<proteinExistence type="predicted"/>
<dbReference type="Gene3D" id="3.40.50.720">
    <property type="entry name" value="NAD(P)-binding Rossmann-like Domain"/>
    <property type="match status" value="1"/>
</dbReference>
<evidence type="ECO:0000313" key="3">
    <source>
        <dbReference type="Proteomes" id="UP000270471"/>
    </source>
</evidence>
<evidence type="ECO:0000259" key="1">
    <source>
        <dbReference type="Pfam" id="PF01370"/>
    </source>
</evidence>
<comment type="caution">
    <text evidence="2">The sequence shown here is derived from an EMBL/GenBank/DDBJ whole genome shotgun (WGS) entry which is preliminary data.</text>
</comment>
<name>A0A3M0HUI9_9ACTN</name>
<dbReference type="InterPro" id="IPR001509">
    <property type="entry name" value="Epimerase_deHydtase"/>
</dbReference>
<reference evidence="2 3" key="1">
    <citation type="submission" date="2017-11" db="EMBL/GenBank/DDBJ databases">
        <title>Draft genome of actinobacteria isolated from guarana (Paullinia cupana (Mart.) Ducke.</title>
        <authorList>
            <person name="Siqueira K.A."/>
            <person name="Liotti R.G."/>
            <person name="Mendes T.A.O."/>
            <person name="Soares M.A."/>
        </authorList>
    </citation>
    <scope>NUCLEOTIDE SEQUENCE [LARGE SCALE GENOMIC DNA]</scope>
    <source>
        <strain evidence="2 3">193</strain>
    </source>
</reference>
<accession>A0A3M0HUI9</accession>
<protein>
    <submittedName>
        <fullName evidence="2">Epimerase</fullName>
    </submittedName>
</protein>
<dbReference type="RefSeq" id="WP_121894927.1">
    <property type="nucleotide sequence ID" value="NZ_PENI01000045.1"/>
</dbReference>
<dbReference type="AlphaFoldDB" id="A0A3M0HUI9"/>
<dbReference type="InterPro" id="IPR036291">
    <property type="entry name" value="NAD(P)-bd_dom_sf"/>
</dbReference>
<dbReference type="InterPro" id="IPR050177">
    <property type="entry name" value="Lipid_A_modif_metabolic_enz"/>
</dbReference>
<dbReference type="OrthoDB" id="9801785at2"/>
<dbReference type="SUPFAM" id="SSF51735">
    <property type="entry name" value="NAD(P)-binding Rossmann-fold domains"/>
    <property type="match status" value="1"/>
</dbReference>